<protein>
    <submittedName>
        <fullName evidence="2">Uncharacterized protein</fullName>
    </submittedName>
</protein>
<feature type="region of interest" description="Disordered" evidence="1">
    <location>
        <begin position="34"/>
        <end position="53"/>
    </location>
</feature>
<dbReference type="AlphaFoldDB" id="A0A0B7BQ35"/>
<proteinExistence type="predicted"/>
<organism evidence="2">
    <name type="scientific">Arion vulgaris</name>
    <dbReference type="NCBI Taxonomy" id="1028688"/>
    <lineage>
        <taxon>Eukaryota</taxon>
        <taxon>Metazoa</taxon>
        <taxon>Spiralia</taxon>
        <taxon>Lophotrochozoa</taxon>
        <taxon>Mollusca</taxon>
        <taxon>Gastropoda</taxon>
        <taxon>Heterobranchia</taxon>
        <taxon>Euthyneura</taxon>
        <taxon>Panpulmonata</taxon>
        <taxon>Eupulmonata</taxon>
        <taxon>Stylommatophora</taxon>
        <taxon>Helicina</taxon>
        <taxon>Arionoidea</taxon>
        <taxon>Arionidae</taxon>
        <taxon>Arion</taxon>
    </lineage>
</organism>
<accession>A0A0B7BQ35</accession>
<evidence type="ECO:0000313" key="2">
    <source>
        <dbReference type="EMBL" id="CEK94441.1"/>
    </source>
</evidence>
<reference evidence="2" key="1">
    <citation type="submission" date="2014-12" db="EMBL/GenBank/DDBJ databases">
        <title>Insight into the proteome of Arion vulgaris.</title>
        <authorList>
            <person name="Aradska J."/>
            <person name="Bulat T."/>
            <person name="Smidak R."/>
            <person name="Sarate P."/>
            <person name="Gangsoo J."/>
            <person name="Sialana F."/>
            <person name="Bilban M."/>
            <person name="Lubec G."/>
        </authorList>
    </citation>
    <scope>NUCLEOTIDE SEQUENCE</scope>
    <source>
        <tissue evidence="2">Skin</tissue>
    </source>
</reference>
<name>A0A0B7BQ35_9EUPU</name>
<sequence length="53" mass="6166">MTKLEEQSTYRTPTIRLIEKETQIVWPLGENEPKYTSCKSVKPENGIKRKGQT</sequence>
<gene>
    <name evidence="2" type="primary">ORF200884</name>
</gene>
<dbReference type="EMBL" id="HACG01047576">
    <property type="protein sequence ID" value="CEK94441.1"/>
    <property type="molecule type" value="Transcribed_RNA"/>
</dbReference>
<feature type="non-terminal residue" evidence="2">
    <location>
        <position position="53"/>
    </location>
</feature>
<evidence type="ECO:0000256" key="1">
    <source>
        <dbReference type="SAM" id="MobiDB-lite"/>
    </source>
</evidence>